<protein>
    <submittedName>
        <fullName evidence="3">GapR family DNA-binding domain-containing protein</fullName>
    </submittedName>
</protein>
<dbReference type="RefSeq" id="WP_257317888.1">
    <property type="nucleotide sequence ID" value="NZ_JANFDG010000035.1"/>
</dbReference>
<dbReference type="EMBL" id="JBHRSP010000006">
    <property type="protein sequence ID" value="MFC3072385.1"/>
    <property type="molecule type" value="Genomic_DNA"/>
</dbReference>
<evidence type="ECO:0000259" key="2">
    <source>
        <dbReference type="Pfam" id="PF10073"/>
    </source>
</evidence>
<name>A0ABV7DBS6_9HYPH</name>
<evidence type="ECO:0000256" key="1">
    <source>
        <dbReference type="SAM" id="MobiDB-lite"/>
    </source>
</evidence>
<proteinExistence type="predicted"/>
<dbReference type="Pfam" id="PF10073">
    <property type="entry name" value="GapR_DNA-bd"/>
    <property type="match status" value="1"/>
</dbReference>
<organism evidence="3 4">
    <name type="scientific">Shinella pollutisoli</name>
    <dbReference type="NCBI Taxonomy" id="2250594"/>
    <lineage>
        <taxon>Bacteria</taxon>
        <taxon>Pseudomonadati</taxon>
        <taxon>Pseudomonadota</taxon>
        <taxon>Alphaproteobacteria</taxon>
        <taxon>Hyphomicrobiales</taxon>
        <taxon>Rhizobiaceae</taxon>
        <taxon>Shinella</taxon>
    </lineage>
</organism>
<sequence>MSADAKLKAYIDRILRCREAEDAAKEDTKAVYAELAGDGYEKAIVGQVVTFLRKREKDSDKVAEQSAKFDLYLEAYERPSHAHTREDRSDAGLNILTKHTEITASDGASPAVRQLAGSARDEESAASYSEMDRATEGSFETGSEAAEKGRKAIPAGPEGADLNHAGAGESPATDQPLVGGDHEVTGIASRERDMDPTSNTGEGAACALPDISGVTMEYVPPCGMKRPPFAQCFPDLSKADYDKLERDIAANRVKAPIIRKGDVILDGWNRYTIARKYGMDYPVREYTGTDVLLDVIEWQRASRHFTPAQEKKIAADLAKEIPHRADDIFAAFRLAEALEAAQ</sequence>
<accession>A0ABV7DBS6</accession>
<reference evidence="4" key="1">
    <citation type="journal article" date="2019" name="Int. J. Syst. Evol. Microbiol.">
        <title>The Global Catalogue of Microorganisms (GCM) 10K type strain sequencing project: providing services to taxonomists for standard genome sequencing and annotation.</title>
        <authorList>
            <consortium name="The Broad Institute Genomics Platform"/>
            <consortium name="The Broad Institute Genome Sequencing Center for Infectious Disease"/>
            <person name="Wu L."/>
            <person name="Ma J."/>
        </authorList>
    </citation>
    <scope>NUCLEOTIDE SEQUENCE [LARGE SCALE GENOMIC DNA]</scope>
    <source>
        <strain evidence="4">KCTC 52677</strain>
    </source>
</reference>
<feature type="domain" description="GapR-like DNA-binding" evidence="2">
    <location>
        <begin position="4"/>
        <end position="75"/>
    </location>
</feature>
<feature type="region of interest" description="Disordered" evidence="1">
    <location>
        <begin position="104"/>
        <end position="181"/>
    </location>
</feature>
<dbReference type="InterPro" id="IPR046367">
    <property type="entry name" value="GapR-like_DNA-bd"/>
</dbReference>
<evidence type="ECO:0000313" key="4">
    <source>
        <dbReference type="Proteomes" id="UP001595377"/>
    </source>
</evidence>
<dbReference type="Proteomes" id="UP001595377">
    <property type="component" value="Unassembled WGS sequence"/>
</dbReference>
<dbReference type="GO" id="GO:0003677">
    <property type="term" value="F:DNA binding"/>
    <property type="evidence" value="ECO:0007669"/>
    <property type="project" value="UniProtKB-KW"/>
</dbReference>
<comment type="caution">
    <text evidence="3">The sequence shown here is derived from an EMBL/GenBank/DDBJ whole genome shotgun (WGS) entry which is preliminary data.</text>
</comment>
<keyword evidence="3" id="KW-0238">DNA-binding</keyword>
<gene>
    <name evidence="3" type="ORF">ACFOHH_04625</name>
</gene>
<evidence type="ECO:0000313" key="3">
    <source>
        <dbReference type="EMBL" id="MFC3072385.1"/>
    </source>
</evidence>
<keyword evidence="4" id="KW-1185">Reference proteome</keyword>